<gene>
    <name evidence="1" type="ORF">GCM10010912_21810</name>
</gene>
<evidence type="ECO:0000313" key="2">
    <source>
        <dbReference type="Proteomes" id="UP000637643"/>
    </source>
</evidence>
<keyword evidence="2" id="KW-1185">Reference proteome</keyword>
<sequence>MNDYEHSIFRYAHLTGWNYRYTGGEFGSLPSQHRPSEPQPWEPEASAGLPLQAMDNEFFERVSRDFGDFLCRYR</sequence>
<dbReference type="EMBL" id="BMKR01000007">
    <property type="protein sequence ID" value="GGF76319.1"/>
    <property type="molecule type" value="Genomic_DNA"/>
</dbReference>
<accession>A0A917C8F7</accession>
<reference evidence="1" key="1">
    <citation type="journal article" date="2014" name="Int. J. Syst. Evol. Microbiol.">
        <title>Complete genome sequence of Corynebacterium casei LMG S-19264T (=DSM 44701T), isolated from a smear-ripened cheese.</title>
        <authorList>
            <consortium name="US DOE Joint Genome Institute (JGI-PGF)"/>
            <person name="Walter F."/>
            <person name="Albersmeier A."/>
            <person name="Kalinowski J."/>
            <person name="Ruckert C."/>
        </authorList>
    </citation>
    <scope>NUCLEOTIDE SEQUENCE</scope>
    <source>
        <strain evidence="1">CGMCC 1.16134</strain>
    </source>
</reference>
<organism evidence="1 2">
    <name type="scientific">Paenibacillus albidus</name>
    <dbReference type="NCBI Taxonomy" id="2041023"/>
    <lineage>
        <taxon>Bacteria</taxon>
        <taxon>Bacillati</taxon>
        <taxon>Bacillota</taxon>
        <taxon>Bacilli</taxon>
        <taxon>Bacillales</taxon>
        <taxon>Paenibacillaceae</taxon>
        <taxon>Paenibacillus</taxon>
    </lineage>
</organism>
<dbReference type="Proteomes" id="UP000637643">
    <property type="component" value="Unassembled WGS sequence"/>
</dbReference>
<protein>
    <submittedName>
        <fullName evidence="1">Uncharacterized protein</fullName>
    </submittedName>
</protein>
<reference evidence="1" key="2">
    <citation type="submission" date="2020-09" db="EMBL/GenBank/DDBJ databases">
        <authorList>
            <person name="Sun Q."/>
            <person name="Zhou Y."/>
        </authorList>
    </citation>
    <scope>NUCLEOTIDE SEQUENCE</scope>
    <source>
        <strain evidence="1">CGMCC 1.16134</strain>
    </source>
</reference>
<name>A0A917C8F7_9BACL</name>
<comment type="caution">
    <text evidence="1">The sequence shown here is derived from an EMBL/GenBank/DDBJ whole genome shotgun (WGS) entry which is preliminary data.</text>
</comment>
<dbReference type="AlphaFoldDB" id="A0A917C8F7"/>
<evidence type="ECO:0000313" key="1">
    <source>
        <dbReference type="EMBL" id="GGF76319.1"/>
    </source>
</evidence>
<proteinExistence type="predicted"/>